<organism evidence="3 4">
    <name type="scientific">Porphyridium purpureum</name>
    <name type="common">Red alga</name>
    <name type="synonym">Porphyridium cruentum</name>
    <dbReference type="NCBI Taxonomy" id="35688"/>
    <lineage>
        <taxon>Eukaryota</taxon>
        <taxon>Rhodophyta</taxon>
        <taxon>Bangiophyceae</taxon>
        <taxon>Porphyridiales</taxon>
        <taxon>Porphyridiaceae</taxon>
        <taxon>Porphyridium</taxon>
    </lineage>
</organism>
<dbReference type="InterPro" id="IPR029001">
    <property type="entry name" value="ITPase-like_fam"/>
</dbReference>
<accession>A0A5J4YRH2</accession>
<dbReference type="PANTHER" id="PTHR43213">
    <property type="entry name" value="BIFUNCTIONAL DTTP/UTP PYROPHOSPHATASE/METHYLTRANSFERASE PROTEIN-RELATED"/>
    <property type="match status" value="1"/>
</dbReference>
<dbReference type="OMA" id="VIGCDSV"/>
<dbReference type="OrthoDB" id="10267058at2759"/>
<sequence>MIVDRIARLNTLRVILASASPRRKEILTTLGLRFEVEPSRFEETLDKSQFAGPDAYVLENAKLKALDVCTRMSDQDYDLVIGSDTIVVQDGQILEKPVSEAHAFEMLSALSGRSNTVMSAVALYTRCGPGGSLALARLFCEQTQVFFAELSPALIWSYIKTQEPMDKAGAYGIQGVGGCFVERIVGDYFAVMGLPQHRLCKELAALMDEGQLEAK</sequence>
<dbReference type="PANTHER" id="PTHR43213:SF5">
    <property type="entry name" value="BIFUNCTIONAL DTTP_UTP PYROPHOSPHATASE_METHYLTRANSFERASE PROTEIN-RELATED"/>
    <property type="match status" value="1"/>
</dbReference>
<dbReference type="EMBL" id="VRMN01000005">
    <property type="protein sequence ID" value="KAA8494081.1"/>
    <property type="molecule type" value="Genomic_DNA"/>
</dbReference>
<dbReference type="Pfam" id="PF02545">
    <property type="entry name" value="Maf"/>
    <property type="match status" value="1"/>
</dbReference>
<keyword evidence="2" id="KW-0378">Hydrolase</keyword>
<dbReference type="GO" id="GO:0047429">
    <property type="term" value="F:nucleoside triphosphate diphosphatase activity"/>
    <property type="evidence" value="ECO:0007669"/>
    <property type="project" value="InterPro"/>
</dbReference>
<evidence type="ECO:0000256" key="2">
    <source>
        <dbReference type="ARBA" id="ARBA00022801"/>
    </source>
</evidence>
<dbReference type="HAMAP" id="MF_00528">
    <property type="entry name" value="Maf"/>
    <property type="match status" value="1"/>
</dbReference>
<comment type="cofactor">
    <cofactor evidence="1">
        <name>a divalent metal cation</name>
        <dbReference type="ChEBI" id="CHEBI:60240"/>
    </cofactor>
</comment>
<dbReference type="GO" id="GO:0008168">
    <property type="term" value="F:methyltransferase activity"/>
    <property type="evidence" value="ECO:0007669"/>
    <property type="project" value="UniProtKB-KW"/>
</dbReference>
<dbReference type="Gene3D" id="3.90.950.10">
    <property type="match status" value="1"/>
</dbReference>
<dbReference type="CDD" id="cd00555">
    <property type="entry name" value="Maf"/>
    <property type="match status" value="1"/>
</dbReference>
<keyword evidence="4" id="KW-1185">Reference proteome</keyword>
<comment type="caution">
    <text evidence="3">The sequence shown here is derived from an EMBL/GenBank/DDBJ whole genome shotgun (WGS) entry which is preliminary data.</text>
</comment>
<name>A0A5J4YRH2_PORPP</name>
<proteinExistence type="inferred from homology"/>
<keyword evidence="3" id="KW-0489">Methyltransferase</keyword>
<keyword evidence="3" id="KW-0808">Transferase</keyword>
<evidence type="ECO:0000313" key="3">
    <source>
        <dbReference type="EMBL" id="KAA8494081.1"/>
    </source>
</evidence>
<dbReference type="AlphaFoldDB" id="A0A5J4YRH2"/>
<dbReference type="Proteomes" id="UP000324585">
    <property type="component" value="Unassembled WGS sequence"/>
</dbReference>
<dbReference type="PIRSF" id="PIRSF006305">
    <property type="entry name" value="Maf"/>
    <property type="match status" value="1"/>
</dbReference>
<evidence type="ECO:0000313" key="4">
    <source>
        <dbReference type="Proteomes" id="UP000324585"/>
    </source>
</evidence>
<dbReference type="GO" id="GO:0032259">
    <property type="term" value="P:methylation"/>
    <property type="evidence" value="ECO:0007669"/>
    <property type="project" value="UniProtKB-KW"/>
</dbReference>
<gene>
    <name evidence="3" type="ORF">FVE85_4056</name>
</gene>
<reference evidence="4" key="1">
    <citation type="journal article" date="2019" name="Nat. Commun.">
        <title>Expansion of phycobilisome linker gene families in mesophilic red algae.</title>
        <authorList>
            <person name="Lee J."/>
            <person name="Kim D."/>
            <person name="Bhattacharya D."/>
            <person name="Yoon H.S."/>
        </authorList>
    </citation>
    <scope>NUCLEOTIDE SEQUENCE [LARGE SCALE GENOMIC DNA]</scope>
    <source>
        <strain evidence="4">CCMP 1328</strain>
    </source>
</reference>
<dbReference type="SUPFAM" id="SSF52972">
    <property type="entry name" value="ITPase-like"/>
    <property type="match status" value="1"/>
</dbReference>
<dbReference type="InterPro" id="IPR003697">
    <property type="entry name" value="Maf-like"/>
</dbReference>
<evidence type="ECO:0000256" key="1">
    <source>
        <dbReference type="ARBA" id="ARBA00001968"/>
    </source>
</evidence>
<dbReference type="NCBIfam" id="TIGR00172">
    <property type="entry name" value="maf"/>
    <property type="match status" value="1"/>
</dbReference>
<protein>
    <submittedName>
        <fullName evidence="3">N-acetylserotonin O-methyltransferase-like protein</fullName>
    </submittedName>
</protein>